<keyword evidence="3" id="KW-1185">Reference proteome</keyword>
<accession>A0A506QRT3</accession>
<comment type="caution">
    <text evidence="2">The sequence shown here is derived from an EMBL/GenBank/DDBJ whole genome shotgun (WGS) entry which is preliminary data.</text>
</comment>
<reference evidence="2 3" key="1">
    <citation type="submission" date="2019-06" db="EMBL/GenBank/DDBJ databases">
        <title>Taxogenomics and systematics of the genus Pantoea.</title>
        <authorList>
            <person name="Tambong J.T."/>
        </authorList>
    </citation>
    <scope>NUCLEOTIDE SEQUENCE [LARGE SCALE GENOMIC DNA]</scope>
    <source>
        <strain evidence="2 3">LMG 24200</strain>
    </source>
</reference>
<evidence type="ECO:0000313" key="2">
    <source>
        <dbReference type="EMBL" id="TPV48912.1"/>
    </source>
</evidence>
<evidence type="ECO:0000313" key="3">
    <source>
        <dbReference type="Proteomes" id="UP000317747"/>
    </source>
</evidence>
<gene>
    <name evidence="2" type="ORF">FJW01_01065</name>
</gene>
<dbReference type="OrthoDB" id="9868786at2"/>
<dbReference type="EMBL" id="VHJA01000017">
    <property type="protein sequence ID" value="TPV48912.1"/>
    <property type="molecule type" value="Genomic_DNA"/>
</dbReference>
<name>A0A506QRT3_9GAMM</name>
<sequence>MRARHFIPAGFRPQDGKRQKRRSEATSLSLTDEMPPVGAASDENIRAGNLPTGSRCGHR</sequence>
<organism evidence="2 3">
    <name type="scientific">Pantoea deleyi</name>
    <dbReference type="NCBI Taxonomy" id="470932"/>
    <lineage>
        <taxon>Bacteria</taxon>
        <taxon>Pseudomonadati</taxon>
        <taxon>Pseudomonadota</taxon>
        <taxon>Gammaproteobacteria</taxon>
        <taxon>Enterobacterales</taxon>
        <taxon>Erwiniaceae</taxon>
        <taxon>Pantoea</taxon>
    </lineage>
</organism>
<protein>
    <submittedName>
        <fullName evidence="2">Uncharacterized protein</fullName>
    </submittedName>
</protein>
<evidence type="ECO:0000256" key="1">
    <source>
        <dbReference type="SAM" id="MobiDB-lite"/>
    </source>
</evidence>
<feature type="region of interest" description="Disordered" evidence="1">
    <location>
        <begin position="1"/>
        <end position="59"/>
    </location>
</feature>
<dbReference type="AlphaFoldDB" id="A0A506QRT3"/>
<proteinExistence type="predicted"/>
<dbReference type="Proteomes" id="UP000317747">
    <property type="component" value="Unassembled WGS sequence"/>
</dbReference>